<dbReference type="InterPro" id="IPR029058">
    <property type="entry name" value="AB_hydrolase_fold"/>
</dbReference>
<dbReference type="EMBL" id="KB870810">
    <property type="protein sequence ID" value="EOA20957.1"/>
    <property type="molecule type" value="Genomic_DNA"/>
</dbReference>
<organism evidence="3 4">
    <name type="scientific">Capsella rubella</name>
    <dbReference type="NCBI Taxonomy" id="81985"/>
    <lineage>
        <taxon>Eukaryota</taxon>
        <taxon>Viridiplantae</taxon>
        <taxon>Streptophyta</taxon>
        <taxon>Embryophyta</taxon>
        <taxon>Tracheophyta</taxon>
        <taxon>Spermatophyta</taxon>
        <taxon>Magnoliopsida</taxon>
        <taxon>eudicotyledons</taxon>
        <taxon>Gunneridae</taxon>
        <taxon>Pentapetalae</taxon>
        <taxon>rosids</taxon>
        <taxon>malvids</taxon>
        <taxon>Brassicales</taxon>
        <taxon>Brassicaceae</taxon>
        <taxon>Camelineae</taxon>
        <taxon>Capsella</taxon>
    </lineage>
</organism>
<protein>
    <recommendedName>
        <fullName evidence="2">Fungal lipase-type domain-containing protein</fullName>
    </recommendedName>
</protein>
<accession>R0FFE6</accession>
<dbReference type="Gene3D" id="3.40.50.1820">
    <property type="entry name" value="alpha/beta hydrolase"/>
    <property type="match status" value="1"/>
</dbReference>
<name>R0FFE6_9BRAS</name>
<dbReference type="PANTHER" id="PTHR31479">
    <property type="entry name" value="ALPHA/BETA-HYDROLASES SUPERFAMILY PROTEIN"/>
    <property type="match status" value="1"/>
</dbReference>
<dbReference type="PANTHER" id="PTHR31479:SF14">
    <property type="entry name" value="GB|AAD29063.1"/>
    <property type="match status" value="1"/>
</dbReference>
<gene>
    <name evidence="3" type="ORF">CARUB_v10001289mg</name>
</gene>
<dbReference type="SUPFAM" id="SSF53474">
    <property type="entry name" value="alpha/beta-Hydrolases"/>
    <property type="match status" value="1"/>
</dbReference>
<keyword evidence="1" id="KW-0378">Hydrolase</keyword>
<dbReference type="STRING" id="81985.R0FFE6"/>
<proteinExistence type="predicted"/>
<evidence type="ECO:0000259" key="2">
    <source>
        <dbReference type="Pfam" id="PF01764"/>
    </source>
</evidence>
<dbReference type="InterPro" id="IPR002921">
    <property type="entry name" value="Fungal_lipase-type"/>
</dbReference>
<dbReference type="Proteomes" id="UP000029121">
    <property type="component" value="Unassembled WGS sequence"/>
</dbReference>
<keyword evidence="4" id="KW-1185">Reference proteome</keyword>
<reference evidence="4" key="1">
    <citation type="journal article" date="2013" name="Nat. Genet.">
        <title>The Capsella rubella genome and the genomic consequences of rapid mating system evolution.</title>
        <authorList>
            <person name="Slotte T."/>
            <person name="Hazzouri K.M."/>
            <person name="Agren J.A."/>
            <person name="Koenig D."/>
            <person name="Maumus F."/>
            <person name="Guo Y.L."/>
            <person name="Steige K."/>
            <person name="Platts A.E."/>
            <person name="Escobar J.S."/>
            <person name="Newman L.K."/>
            <person name="Wang W."/>
            <person name="Mandakova T."/>
            <person name="Vello E."/>
            <person name="Smith L.M."/>
            <person name="Henz S.R."/>
            <person name="Steffen J."/>
            <person name="Takuno S."/>
            <person name="Brandvain Y."/>
            <person name="Coop G."/>
            <person name="Andolfatto P."/>
            <person name="Hu T.T."/>
            <person name="Blanchette M."/>
            <person name="Clark R.M."/>
            <person name="Quesneville H."/>
            <person name="Nordborg M."/>
            <person name="Gaut B.S."/>
            <person name="Lysak M.A."/>
            <person name="Jenkins J."/>
            <person name="Grimwood J."/>
            <person name="Chapman J."/>
            <person name="Prochnik S."/>
            <person name="Shu S."/>
            <person name="Rokhsar D."/>
            <person name="Schmutz J."/>
            <person name="Weigel D."/>
            <person name="Wright S.I."/>
        </authorList>
    </citation>
    <scope>NUCLEOTIDE SEQUENCE [LARGE SCALE GENOMIC DNA]</scope>
    <source>
        <strain evidence="4">cv. Monte Gargano</strain>
    </source>
</reference>
<evidence type="ECO:0000313" key="3">
    <source>
        <dbReference type="EMBL" id="EOA20957.1"/>
    </source>
</evidence>
<evidence type="ECO:0000313" key="4">
    <source>
        <dbReference type="Proteomes" id="UP000029121"/>
    </source>
</evidence>
<dbReference type="GO" id="GO:0006629">
    <property type="term" value="P:lipid metabolic process"/>
    <property type="evidence" value="ECO:0007669"/>
    <property type="project" value="InterPro"/>
</dbReference>
<feature type="domain" description="Fungal lipase-type" evidence="2">
    <location>
        <begin position="134"/>
        <end position="189"/>
    </location>
</feature>
<sequence length="353" mass="40036">MGGGGKDSDDFRKFGPYHIISVDWTDSYHRAAVAASMINGVYVMQRDKAKKREPLADLWWEFFGFSRVERLINDADGSIYGAVFENNNYHNTSMAPRYVIAFRGTLLHFKTGFSDMKQNLRCIWANLREGERLQHAIQAIKTVLDRPTCKPTSVWLAGHSLGAGIALMAGKQMARSGVLLETYAFNPPHTSVPVEQVLENEVVKGGFRFANTLFRGTLSTVASLFDSQIRDDDPIVAEWRPQLYVNSADIICSEYIADFKHKNRMARFLLEGIVRARDRISFRSLVFGEGTLSSLSAEPVQLLSSADMIINKNDSTRLVQLLKHPWKPHKLKQWWEPDPALRANWKIRSITKS</sequence>
<dbReference type="GO" id="GO:0016787">
    <property type="term" value="F:hydrolase activity"/>
    <property type="evidence" value="ECO:0007669"/>
    <property type="project" value="UniProtKB-KW"/>
</dbReference>
<dbReference type="AlphaFoldDB" id="R0FFE6"/>
<dbReference type="OrthoDB" id="58570at2759"/>
<dbReference type="KEGG" id="crb:17882970"/>
<dbReference type="Pfam" id="PF01764">
    <property type="entry name" value="Lipase_3"/>
    <property type="match status" value="1"/>
</dbReference>
<dbReference type="eggNOG" id="ENOG502QWRG">
    <property type="taxonomic scope" value="Eukaryota"/>
</dbReference>
<evidence type="ECO:0000256" key="1">
    <source>
        <dbReference type="ARBA" id="ARBA00022801"/>
    </source>
</evidence>